<feature type="compositionally biased region" description="Basic residues" evidence="1">
    <location>
        <begin position="43"/>
        <end position="52"/>
    </location>
</feature>
<sequence>MTTAGREVASMRDKEGIVVKVEKDQQGGFKRGFKREGHGRERSAKKRKKTVT</sequence>
<comment type="caution">
    <text evidence="2">The sequence shown here is derived from an EMBL/GenBank/DDBJ whole genome shotgun (WGS) entry which is preliminary data.</text>
</comment>
<evidence type="ECO:0000256" key="1">
    <source>
        <dbReference type="SAM" id="MobiDB-lite"/>
    </source>
</evidence>
<dbReference type="Proteomes" id="UP001164929">
    <property type="component" value="Chromosome 10"/>
</dbReference>
<reference evidence="2" key="1">
    <citation type="journal article" date="2023" name="Mol. Ecol. Resour.">
        <title>Chromosome-level genome assembly of a triploid poplar Populus alba 'Berolinensis'.</title>
        <authorList>
            <person name="Chen S."/>
            <person name="Yu Y."/>
            <person name="Wang X."/>
            <person name="Wang S."/>
            <person name="Zhang T."/>
            <person name="Zhou Y."/>
            <person name="He R."/>
            <person name="Meng N."/>
            <person name="Wang Y."/>
            <person name="Liu W."/>
            <person name="Liu Z."/>
            <person name="Liu J."/>
            <person name="Guo Q."/>
            <person name="Huang H."/>
            <person name="Sederoff R.R."/>
            <person name="Wang G."/>
            <person name="Qu G."/>
            <person name="Chen S."/>
        </authorList>
    </citation>
    <scope>NUCLEOTIDE SEQUENCE</scope>
    <source>
        <strain evidence="2">SC-2020</strain>
    </source>
</reference>
<protein>
    <submittedName>
        <fullName evidence="2">Uncharacterized protein</fullName>
    </submittedName>
</protein>
<dbReference type="AlphaFoldDB" id="A0AAD6Q831"/>
<gene>
    <name evidence="2" type="ORF">NC653_024647</name>
</gene>
<feature type="region of interest" description="Disordered" evidence="1">
    <location>
        <begin position="1"/>
        <end position="52"/>
    </location>
</feature>
<name>A0AAD6Q831_9ROSI</name>
<accession>A0AAD6Q831</accession>
<organism evidence="2 3">
    <name type="scientific">Populus alba x Populus x berolinensis</name>
    <dbReference type="NCBI Taxonomy" id="444605"/>
    <lineage>
        <taxon>Eukaryota</taxon>
        <taxon>Viridiplantae</taxon>
        <taxon>Streptophyta</taxon>
        <taxon>Embryophyta</taxon>
        <taxon>Tracheophyta</taxon>
        <taxon>Spermatophyta</taxon>
        <taxon>Magnoliopsida</taxon>
        <taxon>eudicotyledons</taxon>
        <taxon>Gunneridae</taxon>
        <taxon>Pentapetalae</taxon>
        <taxon>rosids</taxon>
        <taxon>fabids</taxon>
        <taxon>Malpighiales</taxon>
        <taxon>Salicaceae</taxon>
        <taxon>Saliceae</taxon>
        <taxon>Populus</taxon>
    </lineage>
</organism>
<evidence type="ECO:0000313" key="2">
    <source>
        <dbReference type="EMBL" id="KAJ6981305.1"/>
    </source>
</evidence>
<feature type="compositionally biased region" description="Basic and acidic residues" evidence="1">
    <location>
        <begin position="9"/>
        <end position="25"/>
    </location>
</feature>
<evidence type="ECO:0000313" key="3">
    <source>
        <dbReference type="Proteomes" id="UP001164929"/>
    </source>
</evidence>
<dbReference type="EMBL" id="JAQIZT010000010">
    <property type="protein sequence ID" value="KAJ6981305.1"/>
    <property type="molecule type" value="Genomic_DNA"/>
</dbReference>
<proteinExistence type="predicted"/>
<keyword evidence="3" id="KW-1185">Reference proteome</keyword>